<dbReference type="Proteomes" id="UP000700732">
    <property type="component" value="Unassembled WGS sequence"/>
</dbReference>
<feature type="compositionally biased region" description="Polar residues" evidence="1">
    <location>
        <begin position="297"/>
        <end position="311"/>
    </location>
</feature>
<dbReference type="EMBL" id="VFIA01000004">
    <property type="protein sequence ID" value="MBC3790465.1"/>
    <property type="molecule type" value="Genomic_DNA"/>
</dbReference>
<feature type="compositionally biased region" description="Polar residues" evidence="1">
    <location>
        <begin position="367"/>
        <end position="401"/>
    </location>
</feature>
<reference evidence="3 4" key="1">
    <citation type="submission" date="2019-06" db="EMBL/GenBank/DDBJ databases">
        <title>Spirosoma utsteinense sp. nov. isolated from Antarctic ice-free soils.</title>
        <authorList>
            <person name="Tahon G."/>
        </authorList>
    </citation>
    <scope>NUCLEOTIDE SEQUENCE [LARGE SCALE GENOMIC DNA]</scope>
    <source>
        <strain evidence="3 4">LMG 31447</strain>
    </source>
</reference>
<evidence type="ECO:0000256" key="1">
    <source>
        <dbReference type="SAM" id="MobiDB-lite"/>
    </source>
</evidence>
<dbReference type="PROSITE" id="PS51257">
    <property type="entry name" value="PROKAR_LIPOPROTEIN"/>
    <property type="match status" value="1"/>
</dbReference>
<organism evidence="3 4">
    <name type="scientific">Spirosoma utsteinense</name>
    <dbReference type="NCBI Taxonomy" id="2585773"/>
    <lineage>
        <taxon>Bacteria</taxon>
        <taxon>Pseudomonadati</taxon>
        <taxon>Bacteroidota</taxon>
        <taxon>Cytophagia</taxon>
        <taxon>Cytophagales</taxon>
        <taxon>Cytophagaceae</taxon>
        <taxon>Spirosoma</taxon>
    </lineage>
</organism>
<dbReference type="Pfam" id="PF20245">
    <property type="entry name" value="DUF6600"/>
    <property type="match status" value="1"/>
</dbReference>
<feature type="chain" id="PRO_5045249500" description="YXWGXW repeat-containing protein" evidence="2">
    <location>
        <begin position="27"/>
        <end position="442"/>
    </location>
</feature>
<accession>A0ABR6W426</accession>
<dbReference type="RefSeq" id="WP_186736288.1">
    <property type="nucleotide sequence ID" value="NZ_VFIA01000004.1"/>
</dbReference>
<evidence type="ECO:0008006" key="5">
    <source>
        <dbReference type="Google" id="ProtNLM"/>
    </source>
</evidence>
<name>A0ABR6W426_9BACT</name>
<proteinExistence type="predicted"/>
<feature type="compositionally biased region" description="Basic and acidic residues" evidence="1">
    <location>
        <begin position="276"/>
        <end position="289"/>
    </location>
</feature>
<dbReference type="InterPro" id="IPR046535">
    <property type="entry name" value="DUF6600"/>
</dbReference>
<comment type="caution">
    <text evidence="3">The sequence shown here is derived from an EMBL/GenBank/DDBJ whole genome shotgun (WGS) entry which is preliminary data.</text>
</comment>
<gene>
    <name evidence="3" type="ORF">FH603_955</name>
</gene>
<evidence type="ECO:0000313" key="4">
    <source>
        <dbReference type="Proteomes" id="UP000700732"/>
    </source>
</evidence>
<keyword evidence="2" id="KW-0732">Signal</keyword>
<protein>
    <recommendedName>
        <fullName evidence="5">YXWGXW repeat-containing protein</fullName>
    </recommendedName>
</protein>
<feature type="region of interest" description="Disordered" evidence="1">
    <location>
        <begin position="243"/>
        <end position="442"/>
    </location>
</feature>
<feature type="signal peptide" evidence="2">
    <location>
        <begin position="1"/>
        <end position="26"/>
    </location>
</feature>
<feature type="compositionally biased region" description="Polar residues" evidence="1">
    <location>
        <begin position="320"/>
        <end position="330"/>
    </location>
</feature>
<feature type="compositionally biased region" description="Low complexity" evidence="1">
    <location>
        <begin position="331"/>
        <end position="362"/>
    </location>
</feature>
<evidence type="ECO:0000313" key="3">
    <source>
        <dbReference type="EMBL" id="MBC3790465.1"/>
    </source>
</evidence>
<sequence>MKTITKLQILVAGLVLGLTGACTTTAQVGYNQPGYNQPDYNQQPGYNQYDQQYGSQGQNQDFYNELGPHGQWVQTPEYGTVWVPNVEPGFQPYATNGHWVVTEYGNTWVSDYSWGWAPFHYGRWFQDRYQRWAWVPGNDWGPAWVSWRSGGGYYGWAPLGPGININVNANIPSNYWVFVPQIYITSPRLFSYYVPRPRVVNIYQSTTIINNVYQVNNRSYAYGPRREEIERVTRRSVPVYRIENSGRPGRTVVQNNSVGIYRPEMNRGSRGNGGETRTDQPRDYSRRDYAPNAGNPAGTSRPNPVQTNDNPRYQPREQASPVNPRSGQSRYQNEQRVQPQVQQNQPVPQQNQPTQPSTYPQSRRQESFPQPQREANTRQESFPQRQNSQPADIRQPQLQRQNRIEQRVQPQPQPQGRSQAPEQAPTPPGATPERRGGSRGPR</sequence>
<keyword evidence="4" id="KW-1185">Reference proteome</keyword>
<evidence type="ECO:0000256" key="2">
    <source>
        <dbReference type="SAM" id="SignalP"/>
    </source>
</evidence>